<organism evidence="2 3">
    <name type="scientific">Shewanella ulleungensis</name>
    <dbReference type="NCBI Taxonomy" id="2282699"/>
    <lineage>
        <taxon>Bacteria</taxon>
        <taxon>Pseudomonadati</taxon>
        <taxon>Pseudomonadota</taxon>
        <taxon>Gammaproteobacteria</taxon>
        <taxon>Alteromonadales</taxon>
        <taxon>Shewanellaceae</taxon>
        <taxon>Shewanella</taxon>
    </lineage>
</organism>
<feature type="transmembrane region" description="Helical" evidence="1">
    <location>
        <begin position="721"/>
        <end position="740"/>
    </location>
</feature>
<sequence length="791" mass="88190">MLFDLKYGWRKWRGQRGIWAVLIVSLCLFCSLIGFVTNLLWLLSSDRPLWVSQKSPLVTIANQDFNANLQPTSEFDIALLKQLSVVKSVASIAIQTATVSVNTKEVPGLRIGFYSDTLLPVLGLPKPFTQQGFEAKNVILSSQFWHQHANSGDISLLSMHYLNQALPIAGVAPTSMDKIGNLQIDLWLPDSYLLLDVPQMFADNPTLYINSKTDRYGFALLQQTVPIAQLQQAYSTLKKQTPRPQGGFIDSQFTSWLIDGVELKPVERDMLHKQAWILLILIACFGFIVFSGIVSAYLQHGIVRQSEMQLKLALGGDKKQLIIQLFNENIPAFLALIIVAPLLGYGIGQYVSQIPVYLSYFDDGLSFNLGLWTAAVAISITLYWLCSQIPMLGIMTTQFSRGRHGQISKTQKRMGQLTLIAQLTVIISVIILCLVLSVSEWKKYQKVSIPTDLYSYEPKVTSPLSLALTAEQIEGKWQVDGKSIALSSAMFTALGEQDLQYKTLNSPGATKPVNSLYVSSNFFELLGITTLAHTKLTATGLIINKTMAMQLADELGFNNWRDVKGTTLSVSGFYYQKQLTVQGIIEDQLHFGLNQSPTPVMYLHLSIFNPLFAHRIAPVFYSRTAIPELTASRINEWASLQSPHLTYAFDGSLAQQIVNTNSAGKLLFITSFAMAVMIGLLVIFTLYYRFHFAVKVQQLKLAILLAVGGQKNTLTLQIIKMNILLMYIAVLCSALLMFSVDEYTIDLLGMSMLQPILWCCAVIFCTLLIVVITFLATKRILRHSISRLLQG</sequence>
<dbReference type="EMBL" id="BMQW01000008">
    <property type="protein sequence ID" value="GGP94294.1"/>
    <property type="molecule type" value="Genomic_DNA"/>
</dbReference>
<feature type="transmembrane region" description="Helical" evidence="1">
    <location>
        <begin position="330"/>
        <end position="351"/>
    </location>
</feature>
<dbReference type="RefSeq" id="WP_188957688.1">
    <property type="nucleotide sequence ID" value="NZ_BMQW01000008.1"/>
</dbReference>
<comment type="caution">
    <text evidence="2">The sequence shown here is derived from an EMBL/GenBank/DDBJ whole genome shotgun (WGS) entry which is preliminary data.</text>
</comment>
<proteinExistence type="predicted"/>
<feature type="transmembrane region" description="Helical" evidence="1">
    <location>
        <begin position="417"/>
        <end position="438"/>
    </location>
</feature>
<feature type="transmembrane region" description="Helical" evidence="1">
    <location>
        <begin position="371"/>
        <end position="396"/>
    </location>
</feature>
<evidence type="ECO:0000313" key="2">
    <source>
        <dbReference type="EMBL" id="GGP94294.1"/>
    </source>
</evidence>
<evidence type="ECO:0000313" key="3">
    <source>
        <dbReference type="Proteomes" id="UP000654004"/>
    </source>
</evidence>
<keyword evidence="1" id="KW-0812">Transmembrane</keyword>
<evidence type="ECO:0008006" key="4">
    <source>
        <dbReference type="Google" id="ProtNLM"/>
    </source>
</evidence>
<evidence type="ECO:0000256" key="1">
    <source>
        <dbReference type="SAM" id="Phobius"/>
    </source>
</evidence>
<feature type="transmembrane region" description="Helical" evidence="1">
    <location>
        <begin position="20"/>
        <end position="43"/>
    </location>
</feature>
<keyword evidence="1" id="KW-1133">Transmembrane helix</keyword>
<reference evidence="3" key="1">
    <citation type="journal article" date="2019" name="Int. J. Syst. Evol. Microbiol.">
        <title>The Global Catalogue of Microorganisms (GCM) 10K type strain sequencing project: providing services to taxonomists for standard genome sequencing and annotation.</title>
        <authorList>
            <consortium name="The Broad Institute Genomics Platform"/>
            <consortium name="The Broad Institute Genome Sequencing Center for Infectious Disease"/>
            <person name="Wu L."/>
            <person name="Ma J."/>
        </authorList>
    </citation>
    <scope>NUCLEOTIDE SEQUENCE [LARGE SCALE GENOMIC DNA]</scope>
    <source>
        <strain evidence="3">JCM 32305</strain>
    </source>
</reference>
<accession>A0ABQ2QRN6</accession>
<feature type="transmembrane region" description="Helical" evidence="1">
    <location>
        <begin position="275"/>
        <end position="298"/>
    </location>
</feature>
<dbReference type="PANTHER" id="PTHR30572">
    <property type="entry name" value="MEMBRANE COMPONENT OF TRANSPORTER-RELATED"/>
    <property type="match status" value="1"/>
</dbReference>
<dbReference type="InterPro" id="IPR050250">
    <property type="entry name" value="Macrolide_Exporter_MacB"/>
</dbReference>
<gene>
    <name evidence="2" type="ORF">GCM10009410_30400</name>
</gene>
<dbReference type="Proteomes" id="UP000654004">
    <property type="component" value="Unassembled WGS sequence"/>
</dbReference>
<protein>
    <recommendedName>
        <fullName evidence="4">ABC3 transporter permease protein domain-containing protein</fullName>
    </recommendedName>
</protein>
<keyword evidence="3" id="KW-1185">Reference proteome</keyword>
<feature type="transmembrane region" description="Helical" evidence="1">
    <location>
        <begin position="752"/>
        <end position="777"/>
    </location>
</feature>
<dbReference type="PANTHER" id="PTHR30572:SF4">
    <property type="entry name" value="ABC TRANSPORTER PERMEASE YTRF"/>
    <property type="match status" value="1"/>
</dbReference>
<name>A0ABQ2QRN6_9GAMM</name>
<keyword evidence="1" id="KW-0472">Membrane</keyword>
<feature type="transmembrane region" description="Helical" evidence="1">
    <location>
        <begin position="666"/>
        <end position="688"/>
    </location>
</feature>